<proteinExistence type="predicted"/>
<comment type="caution">
    <text evidence="1">The sequence shown here is derived from an EMBL/GenBank/DDBJ whole genome shotgun (WGS) entry which is preliminary data.</text>
</comment>
<name>A0A2U1CFD6_9FIRM</name>
<dbReference type="RefSeq" id="WP_116721388.1">
    <property type="nucleotide sequence ID" value="NZ_CP011524.1"/>
</dbReference>
<dbReference type="EMBL" id="QEKK01000001">
    <property type="protein sequence ID" value="PVY59626.1"/>
    <property type="molecule type" value="Genomic_DNA"/>
</dbReference>
<gene>
    <name evidence="1" type="ORF">C7373_101140</name>
</gene>
<reference evidence="1 2" key="1">
    <citation type="submission" date="2018-04" db="EMBL/GenBank/DDBJ databases">
        <title>Genomic Encyclopedia of Type Strains, Phase IV (KMG-IV): sequencing the most valuable type-strain genomes for metagenomic binning, comparative biology and taxonomic classification.</title>
        <authorList>
            <person name="Goeker M."/>
        </authorList>
    </citation>
    <scope>NUCLEOTIDE SEQUENCE [LARGE SCALE GENOMIC DNA]</scope>
    <source>
        <strain evidence="1 2">DSM 26588</strain>
    </source>
</reference>
<evidence type="ECO:0000313" key="2">
    <source>
        <dbReference type="Proteomes" id="UP000245778"/>
    </source>
</evidence>
<dbReference type="AlphaFoldDB" id="A0A2U1CFD6"/>
<protein>
    <submittedName>
        <fullName evidence="1">Uncharacterized protein</fullName>
    </submittedName>
</protein>
<evidence type="ECO:0000313" key="1">
    <source>
        <dbReference type="EMBL" id="PVY59626.1"/>
    </source>
</evidence>
<dbReference type="GeneID" id="93228124"/>
<dbReference type="Proteomes" id="UP000245778">
    <property type="component" value="Unassembled WGS sequence"/>
</dbReference>
<sequence>MEHKSQEVFPAFRLVAQFADGQRLLFDGLTEQQARQAMEAAQTQHGDITWWDGVTDQHYENGRYFATLPPPPEITMYDLTDYPNKEE</sequence>
<organism evidence="1 2">
    <name type="scientific">Intestinimonas butyriciproducens</name>
    <dbReference type="NCBI Taxonomy" id="1297617"/>
    <lineage>
        <taxon>Bacteria</taxon>
        <taxon>Bacillati</taxon>
        <taxon>Bacillota</taxon>
        <taxon>Clostridia</taxon>
        <taxon>Eubacteriales</taxon>
        <taxon>Intestinimonas</taxon>
    </lineage>
</organism>
<dbReference type="OrthoDB" id="1857180at2"/>
<accession>A0A2U1CFD6</accession>